<reference evidence="2 3" key="1">
    <citation type="submission" date="2015-04" db="EMBL/GenBank/DDBJ databases">
        <title>Taxonomic description and genome sequence of Bacillus campisalis sp. nov., a novel member of the genus Bacillus isolated from solar saltern.</title>
        <authorList>
            <person name="Mathan Kumar R."/>
            <person name="Kaur G."/>
            <person name="Kumar A."/>
            <person name="Singh N.K."/>
            <person name="Kaur N."/>
            <person name="Kumar N."/>
            <person name="Mayilraj S."/>
        </authorList>
    </citation>
    <scope>NUCLEOTIDE SEQUENCE [LARGE SCALE GENOMIC DNA]</scope>
    <source>
        <strain evidence="2 3">SA2-6</strain>
    </source>
</reference>
<accession>A0A0M2SYC3</accession>
<dbReference type="RefSeq" id="WP_046522664.1">
    <property type="nucleotide sequence ID" value="NZ_LAYY01000004.1"/>
</dbReference>
<gene>
    <name evidence="2" type="ORF">WQ57_05230</name>
</gene>
<dbReference type="PANTHER" id="PTHR33747:SF1">
    <property type="entry name" value="ADENYLATE CYCLASE-ASSOCIATED CAP C-TERMINAL DOMAIN-CONTAINING PROTEIN"/>
    <property type="match status" value="1"/>
</dbReference>
<feature type="region of interest" description="Disordered" evidence="1">
    <location>
        <begin position="348"/>
        <end position="369"/>
    </location>
</feature>
<dbReference type="Pfam" id="PF02810">
    <property type="entry name" value="SEC-C"/>
    <property type="match status" value="1"/>
</dbReference>
<organism evidence="2 3">
    <name type="scientific">Mesobacillus campisalis</name>
    <dbReference type="NCBI Taxonomy" id="1408103"/>
    <lineage>
        <taxon>Bacteria</taxon>
        <taxon>Bacillati</taxon>
        <taxon>Bacillota</taxon>
        <taxon>Bacilli</taxon>
        <taxon>Bacillales</taxon>
        <taxon>Bacillaceae</taxon>
        <taxon>Mesobacillus</taxon>
    </lineage>
</organism>
<proteinExistence type="predicted"/>
<keyword evidence="3" id="KW-1185">Reference proteome</keyword>
<dbReference type="EMBL" id="LAYY01000004">
    <property type="protein sequence ID" value="KKK39173.1"/>
    <property type="molecule type" value="Genomic_DNA"/>
</dbReference>
<feature type="compositionally biased region" description="Polar residues" evidence="1">
    <location>
        <begin position="351"/>
        <end position="361"/>
    </location>
</feature>
<protein>
    <submittedName>
        <fullName evidence="2">Zinc chelation protein SecC</fullName>
    </submittedName>
</protein>
<evidence type="ECO:0000256" key="1">
    <source>
        <dbReference type="SAM" id="MobiDB-lite"/>
    </source>
</evidence>
<dbReference type="PANTHER" id="PTHR33747">
    <property type="entry name" value="UPF0225 PROTEIN SCO1677"/>
    <property type="match status" value="1"/>
</dbReference>
<dbReference type="OrthoDB" id="2543069at2"/>
<dbReference type="Gene3D" id="3.10.450.50">
    <property type="match status" value="1"/>
</dbReference>
<comment type="caution">
    <text evidence="2">The sequence shown here is derived from an EMBL/GenBank/DDBJ whole genome shotgun (WGS) entry which is preliminary data.</text>
</comment>
<evidence type="ECO:0000313" key="3">
    <source>
        <dbReference type="Proteomes" id="UP000034166"/>
    </source>
</evidence>
<dbReference type="AlphaFoldDB" id="A0A0M2SYC3"/>
<dbReference type="Proteomes" id="UP000034166">
    <property type="component" value="Unassembled WGS sequence"/>
</dbReference>
<dbReference type="PATRIC" id="fig|1408103.3.peg.1174"/>
<sequence length="387" mass="44460">MTFLEKIKPHLFSDDFLIQQTVLHAIHDYPSFPIEWTNELLKRAFSHKESAATILMYIDNQPLNEESLQILLEHIPVMDRSIVHLAISLLNELEPELALQYKEQLEPYISKDVWTLYDLLVHGTEEEVYSEYGIALNALEQEQYHNHGPYMRAKKLAACIVKNGWVTEKEIDLVMQDQLKDKWFSYNGILHVYMIGLLKLDKYIPVLASLFDRDEDNLLEETAAALISLQSDEVVKHVSPYLNNENSIIFATSVIENIKSDLAIAALREAYRNTTVNDEQDLIIEALCHQLSAEALPEISKHMEQGVFSDLVDIEQTVYSYFSILGLEHPELESWRKAAMEQEMHYREASQEGNMVANTPIRNEKKVGRNDPCPCGSGKKYKKCCGK</sequence>
<dbReference type="InterPro" id="IPR004027">
    <property type="entry name" value="SEC_C_motif"/>
</dbReference>
<name>A0A0M2SYC3_9BACI</name>
<dbReference type="SUPFAM" id="SSF103642">
    <property type="entry name" value="Sec-C motif"/>
    <property type="match status" value="1"/>
</dbReference>
<evidence type="ECO:0000313" key="2">
    <source>
        <dbReference type="EMBL" id="KKK39173.1"/>
    </source>
</evidence>